<evidence type="ECO:0000313" key="1">
    <source>
        <dbReference type="EMBL" id="ATC34137.1"/>
    </source>
</evidence>
<proteinExistence type="predicted"/>
<reference evidence="2" key="1">
    <citation type="submission" date="2017-09" db="EMBL/GenBank/DDBJ databases">
        <title>Genome evolution observed in wild isolates of Caulobacter crescentus.</title>
        <authorList>
            <person name="Ely B."/>
            <person name="Wilson K."/>
            <person name="Scott D."/>
        </authorList>
    </citation>
    <scope>NUCLEOTIDE SEQUENCE [LARGE SCALE GENOMIC DNA]</scope>
    <source>
        <strain evidence="2">CB13b1a</strain>
    </source>
</reference>
<dbReference type="EMBL" id="CP023315">
    <property type="protein sequence ID" value="ATC34137.1"/>
    <property type="molecule type" value="Genomic_DNA"/>
</dbReference>
<dbReference type="RefSeq" id="WP_096053487.1">
    <property type="nucleotide sequence ID" value="NZ_CP023315.3"/>
</dbReference>
<organism evidence="1 2">
    <name type="scientific">Caulobacter vibrioides</name>
    <name type="common">Caulobacter crescentus</name>
    <dbReference type="NCBI Taxonomy" id="155892"/>
    <lineage>
        <taxon>Bacteria</taxon>
        <taxon>Pseudomonadati</taxon>
        <taxon>Pseudomonadota</taxon>
        <taxon>Alphaproteobacteria</taxon>
        <taxon>Caulobacterales</taxon>
        <taxon>Caulobacteraceae</taxon>
        <taxon>Caulobacter</taxon>
    </lineage>
</organism>
<protein>
    <submittedName>
        <fullName evidence="1">Uncharacterized protein</fullName>
    </submittedName>
</protein>
<dbReference type="AlphaFoldDB" id="A0A290MPW8"/>
<accession>A0A290MPW8</accession>
<dbReference type="Proteomes" id="UP000217311">
    <property type="component" value="Chromosome"/>
</dbReference>
<gene>
    <name evidence="1" type="ORF">CA606_18360</name>
</gene>
<sequence>MTRWREGDAARVVDLTDLKMPGKGRPPFAKDDIVRVRRVSPDGKRLVLDTHPGWFSAHRFKPL</sequence>
<evidence type="ECO:0000313" key="2">
    <source>
        <dbReference type="Proteomes" id="UP000217311"/>
    </source>
</evidence>
<name>A0A290MPW8_CAUVI</name>